<organism evidence="13 14">
    <name type="scientific">Chryseolinea serpens</name>
    <dbReference type="NCBI Taxonomy" id="947013"/>
    <lineage>
        <taxon>Bacteria</taxon>
        <taxon>Pseudomonadati</taxon>
        <taxon>Bacteroidota</taxon>
        <taxon>Cytophagia</taxon>
        <taxon>Cytophagales</taxon>
        <taxon>Fulvivirgaceae</taxon>
        <taxon>Chryseolinea</taxon>
    </lineage>
</organism>
<evidence type="ECO:0000256" key="5">
    <source>
        <dbReference type="ARBA" id="ARBA00022729"/>
    </source>
</evidence>
<evidence type="ECO:0000256" key="4">
    <source>
        <dbReference type="ARBA" id="ARBA00022692"/>
    </source>
</evidence>
<proteinExistence type="inferred from homology"/>
<feature type="domain" description="TonB-dependent receptor-like beta-barrel" evidence="12">
    <location>
        <begin position="274"/>
        <end position="698"/>
    </location>
</feature>
<comment type="similarity">
    <text evidence="10">Belongs to the TonB-dependent receptor family.</text>
</comment>
<keyword evidence="2 10" id="KW-0813">Transport</keyword>
<dbReference type="AlphaFoldDB" id="A0A1M5MV22"/>
<evidence type="ECO:0000259" key="12">
    <source>
        <dbReference type="Pfam" id="PF00593"/>
    </source>
</evidence>
<comment type="subcellular location">
    <subcellularLocation>
        <location evidence="1 10">Cell outer membrane</location>
        <topology evidence="1 10">Multi-pass membrane protein</topology>
    </subcellularLocation>
</comment>
<gene>
    <name evidence="13" type="ORF">SAMN04488109_1955</name>
</gene>
<dbReference type="InterPro" id="IPR000531">
    <property type="entry name" value="Beta-barrel_TonB"/>
</dbReference>
<keyword evidence="9 10" id="KW-0998">Cell outer membrane</keyword>
<evidence type="ECO:0000256" key="11">
    <source>
        <dbReference type="SAM" id="SignalP"/>
    </source>
</evidence>
<keyword evidence="7 10" id="KW-0472">Membrane</keyword>
<dbReference type="InterPro" id="IPR037066">
    <property type="entry name" value="Plug_dom_sf"/>
</dbReference>
<evidence type="ECO:0000313" key="14">
    <source>
        <dbReference type="Proteomes" id="UP000184212"/>
    </source>
</evidence>
<dbReference type="PROSITE" id="PS52016">
    <property type="entry name" value="TONB_DEPENDENT_REC_3"/>
    <property type="match status" value="1"/>
</dbReference>
<dbReference type="PANTHER" id="PTHR30069:SF29">
    <property type="entry name" value="HEMOGLOBIN AND HEMOGLOBIN-HAPTOGLOBIN-BINDING PROTEIN 1-RELATED"/>
    <property type="match status" value="1"/>
</dbReference>
<dbReference type="EMBL" id="FQWQ01000001">
    <property type="protein sequence ID" value="SHG81131.1"/>
    <property type="molecule type" value="Genomic_DNA"/>
</dbReference>
<keyword evidence="14" id="KW-1185">Reference proteome</keyword>
<dbReference type="Gene3D" id="2.170.130.10">
    <property type="entry name" value="TonB-dependent receptor, plug domain"/>
    <property type="match status" value="1"/>
</dbReference>
<evidence type="ECO:0000256" key="1">
    <source>
        <dbReference type="ARBA" id="ARBA00004571"/>
    </source>
</evidence>
<keyword evidence="5 11" id="KW-0732">Signal</keyword>
<dbReference type="InterPro" id="IPR039426">
    <property type="entry name" value="TonB-dep_rcpt-like"/>
</dbReference>
<accession>A0A1M5MV22</accession>
<evidence type="ECO:0000313" key="13">
    <source>
        <dbReference type="EMBL" id="SHG81131.1"/>
    </source>
</evidence>
<dbReference type="Pfam" id="PF00593">
    <property type="entry name" value="TonB_dep_Rec_b-barrel"/>
    <property type="match status" value="1"/>
</dbReference>
<feature type="chain" id="PRO_5012997000" evidence="11">
    <location>
        <begin position="23"/>
        <end position="732"/>
    </location>
</feature>
<protein>
    <submittedName>
        <fullName evidence="13">Fe(3+) dicitrate transport protein</fullName>
    </submittedName>
</protein>
<evidence type="ECO:0000256" key="3">
    <source>
        <dbReference type="ARBA" id="ARBA00022452"/>
    </source>
</evidence>
<keyword evidence="3 10" id="KW-1134">Transmembrane beta strand</keyword>
<dbReference type="InterPro" id="IPR036942">
    <property type="entry name" value="Beta-barrel_TonB_sf"/>
</dbReference>
<dbReference type="OrthoDB" id="9758472at2"/>
<evidence type="ECO:0000256" key="7">
    <source>
        <dbReference type="ARBA" id="ARBA00023136"/>
    </source>
</evidence>
<sequence length="732" mass="81623">MNKSIRLLILFLWPCLCIRASAQTIEKDTIKSTLLGPVTVEGYPDRQHALPDVAGMNIFAGKKTDVINLRNGDANLPQNVGRTIFARMPGVNLWDMDGAGTQMNIGTRGTDAHRSIEMNMRQNGYNTNSDMFGYPENHYTAPMQGVKQVQLVRGSAALQFGSQFGGMMNYVMKEGDTSKVFSLESEQTVGSFNFFNSFNAIGGTKGKVNYYAYYDNRHGDGWRPNSAFNYQAMYASIRYRFSEKGSIAFQFSRMDYRQQIAGGQTDAMFEADARQSNRARNYFRPKINVPAILFNYALSPSTRLQITSHVVWGERSSVQFINTANVADTFNTAIGSYNPRQVDRDYYSGFATEARLLHRYEMGKIKGVLAGGMRYFNGHTKRRQKGKGTTGSDFDLSLIGPYGIDLKFSTLNYAAFVENVFYLGKNFSITPGFRYEVIKSDLAGVINNATFPVAYKGNRTFPLFGTGLQYQVSTGTQLYGNISQAYRPFLYANITPADQIGQIDPNLKDSQGYDVDAGYRGHLADFINFDVNAFYLFYGDKIGKVTAHASDNSTYLLTTNVGNSVAKGFEMYVSLSLRGPAKQNARVSDLRLFSSLAYTHARYTSGSVNNGASDISLAGKRVENVPDWIERGGLEFLYKRFSTTVQASYVSNQFNDANNTAFSATGLVGEIPAYTLYDWSFNWSFLKQFHVAGGVNNIADTRYFSRRINMYPGPGILPGDGRSFYLSLGFKI</sequence>
<dbReference type="Proteomes" id="UP000184212">
    <property type="component" value="Unassembled WGS sequence"/>
</dbReference>
<evidence type="ECO:0000256" key="9">
    <source>
        <dbReference type="ARBA" id="ARBA00023237"/>
    </source>
</evidence>
<keyword evidence="4 10" id="KW-0812">Transmembrane</keyword>
<name>A0A1M5MV22_9BACT</name>
<evidence type="ECO:0000256" key="8">
    <source>
        <dbReference type="ARBA" id="ARBA00023170"/>
    </source>
</evidence>
<dbReference type="RefSeq" id="WP_073133183.1">
    <property type="nucleotide sequence ID" value="NZ_FQWQ01000001.1"/>
</dbReference>
<dbReference type="Gene3D" id="2.40.170.20">
    <property type="entry name" value="TonB-dependent receptor, beta-barrel domain"/>
    <property type="match status" value="1"/>
</dbReference>
<dbReference type="SUPFAM" id="SSF56935">
    <property type="entry name" value="Porins"/>
    <property type="match status" value="1"/>
</dbReference>
<evidence type="ECO:0000256" key="2">
    <source>
        <dbReference type="ARBA" id="ARBA00022448"/>
    </source>
</evidence>
<evidence type="ECO:0000256" key="6">
    <source>
        <dbReference type="ARBA" id="ARBA00023077"/>
    </source>
</evidence>
<dbReference type="STRING" id="947013.SAMN04488109_1955"/>
<reference evidence="13 14" key="1">
    <citation type="submission" date="2016-11" db="EMBL/GenBank/DDBJ databases">
        <authorList>
            <person name="Jaros S."/>
            <person name="Januszkiewicz K."/>
            <person name="Wedrychowicz H."/>
        </authorList>
    </citation>
    <scope>NUCLEOTIDE SEQUENCE [LARGE SCALE GENOMIC DNA]</scope>
    <source>
        <strain evidence="13 14">DSM 24574</strain>
    </source>
</reference>
<dbReference type="GO" id="GO:0044718">
    <property type="term" value="P:siderophore transmembrane transport"/>
    <property type="evidence" value="ECO:0007669"/>
    <property type="project" value="TreeGrafter"/>
</dbReference>
<dbReference type="GO" id="GO:0015344">
    <property type="term" value="F:siderophore uptake transmembrane transporter activity"/>
    <property type="evidence" value="ECO:0007669"/>
    <property type="project" value="TreeGrafter"/>
</dbReference>
<keyword evidence="8" id="KW-0675">Receptor</keyword>
<dbReference type="GO" id="GO:0009279">
    <property type="term" value="C:cell outer membrane"/>
    <property type="evidence" value="ECO:0007669"/>
    <property type="project" value="UniProtKB-SubCell"/>
</dbReference>
<dbReference type="PANTHER" id="PTHR30069">
    <property type="entry name" value="TONB-DEPENDENT OUTER MEMBRANE RECEPTOR"/>
    <property type="match status" value="1"/>
</dbReference>
<feature type="signal peptide" evidence="11">
    <location>
        <begin position="1"/>
        <end position="22"/>
    </location>
</feature>
<evidence type="ECO:0000256" key="10">
    <source>
        <dbReference type="PROSITE-ProRule" id="PRU01360"/>
    </source>
</evidence>
<keyword evidence="6" id="KW-0798">TonB box</keyword>